<evidence type="ECO:0000313" key="1">
    <source>
        <dbReference type="EMBL" id="RIM92434.1"/>
    </source>
</evidence>
<evidence type="ECO:0000313" key="2">
    <source>
        <dbReference type="Proteomes" id="UP000285579"/>
    </source>
</evidence>
<organism evidence="1 2">
    <name type="scientific">Staphylococcus xylosus</name>
    <dbReference type="NCBI Taxonomy" id="1288"/>
    <lineage>
        <taxon>Bacteria</taxon>
        <taxon>Bacillati</taxon>
        <taxon>Bacillota</taxon>
        <taxon>Bacilli</taxon>
        <taxon>Bacillales</taxon>
        <taxon>Staphylococcaceae</taxon>
        <taxon>Staphylococcus</taxon>
    </lineage>
</organism>
<protein>
    <submittedName>
        <fullName evidence="1">Uncharacterized protein</fullName>
    </submittedName>
</protein>
<accession>A0AAQ0LYS6</accession>
<name>A0AAQ0LYS6_STAXY</name>
<dbReference type="AlphaFoldDB" id="A0AAQ0LYS6"/>
<reference evidence="1 2" key="1">
    <citation type="journal article" date="2016" name="Front. Microbiol.">
        <title>Comprehensive Phylogenetic Analysis of Bovine Non-aureus Staphylococci Species Based on Whole-Genome Sequencing.</title>
        <authorList>
            <person name="Naushad S."/>
            <person name="Barkema H.W."/>
            <person name="Luby C."/>
            <person name="Condas L.A."/>
            <person name="Nobrega D.B."/>
            <person name="Carson D.A."/>
            <person name="De Buck J."/>
        </authorList>
    </citation>
    <scope>NUCLEOTIDE SEQUENCE [LARGE SCALE GENOMIC DNA]</scope>
    <source>
        <strain evidence="1 2">SNUC 1349</strain>
    </source>
</reference>
<gene>
    <name evidence="1" type="ORF">BU104_07275</name>
</gene>
<dbReference type="EMBL" id="QXUI01000004">
    <property type="protein sequence ID" value="RIM92434.1"/>
    <property type="molecule type" value="Genomic_DNA"/>
</dbReference>
<sequence length="143" mass="16700">MTHGIWQSTQADFIKLKNSAVETGSVYRVKDALIFMEIKSNTKAKDFRDLNIVTKTLKEYNAQILIGMFCFKTKAKEKTIIKIFGIDFDEEIKAYNSYKYNLDKYPYIDFCFSMNLDSEINMETKCYLLDISDNNLTLYKGET</sequence>
<dbReference type="Proteomes" id="UP000285579">
    <property type="component" value="Unassembled WGS sequence"/>
</dbReference>
<proteinExistence type="predicted"/>
<comment type="caution">
    <text evidence="1">The sequence shown here is derived from an EMBL/GenBank/DDBJ whole genome shotgun (WGS) entry which is preliminary data.</text>
</comment>